<dbReference type="PANTHER" id="PTHR11422">
    <property type="entry name" value="T-CELL SURFACE GLYCOPROTEIN CD4"/>
    <property type="match status" value="1"/>
</dbReference>
<feature type="domain" description="Ig-like" evidence="2">
    <location>
        <begin position="37"/>
        <end position="107"/>
    </location>
</feature>
<dbReference type="PANTHER" id="PTHR11422:SF10">
    <property type="entry name" value="IG-LIKE DOMAIN-CONTAINING PROTEIN"/>
    <property type="match status" value="1"/>
</dbReference>
<dbReference type="EMBL" id="JANIIK010000627">
    <property type="protein sequence ID" value="KAJ3582917.1"/>
    <property type="molecule type" value="Genomic_DNA"/>
</dbReference>
<dbReference type="SUPFAM" id="SSF48726">
    <property type="entry name" value="Immunoglobulin"/>
    <property type="match status" value="2"/>
</dbReference>
<keyword evidence="1" id="KW-0732">Signal</keyword>
<gene>
    <name evidence="3" type="ORF">NHX12_000105</name>
</gene>
<dbReference type="Proteomes" id="UP001148018">
    <property type="component" value="Unassembled WGS sequence"/>
</dbReference>
<evidence type="ECO:0000313" key="3">
    <source>
        <dbReference type="EMBL" id="KAJ3582917.1"/>
    </source>
</evidence>
<reference evidence="3" key="1">
    <citation type="submission" date="2022-07" db="EMBL/GenBank/DDBJ databases">
        <title>Chromosome-level genome of Muraenolepis orangiensis.</title>
        <authorList>
            <person name="Kim J."/>
        </authorList>
    </citation>
    <scope>NUCLEOTIDE SEQUENCE</scope>
    <source>
        <strain evidence="3">KU_S4_2022</strain>
        <tissue evidence="3">Muscle</tissue>
    </source>
</reference>
<sequence>RKHSHSMCGIPPRSIGLLLAVFVHAAVTERLVMGGVGQKVILPCGSPSVEPCSYVQWSKRALDGTNFDTTFTRSTPAAATKGRLHIDSSCALHVDNLTEADVGSYWCSKEYEFIYLSVITVSSKPGLNLMPGDTVTLKCQLLTYEGYGRCSSSLYGGMSLRWQDDIQQSQSNSTPSPQTDKCTVTLTVTIQPPWSYSCLAVVGEQVLNTVAFPVRFSAVTERLVMGGVGQKVILPCGSPSVEPCSDVQWRKRTQDSPDVVARITRTSPAAATKGRLHIDSSCALHVDSLTEADVGSYRCNKEYEPT</sequence>
<accession>A0A9Q0DAA8</accession>
<name>A0A9Q0DAA8_9TELE</name>
<protein>
    <recommendedName>
        <fullName evidence="2">Ig-like domain-containing protein</fullName>
    </recommendedName>
</protein>
<feature type="chain" id="PRO_5040259066" description="Ig-like domain-containing protein" evidence="1">
    <location>
        <begin position="29"/>
        <end position="306"/>
    </location>
</feature>
<dbReference type="SMART" id="SM00409">
    <property type="entry name" value="IG"/>
    <property type="match status" value="2"/>
</dbReference>
<dbReference type="InterPro" id="IPR013783">
    <property type="entry name" value="Ig-like_fold"/>
</dbReference>
<dbReference type="InterPro" id="IPR013106">
    <property type="entry name" value="Ig_V-set"/>
</dbReference>
<comment type="caution">
    <text evidence="3">The sequence shown here is derived from an EMBL/GenBank/DDBJ whole genome shotgun (WGS) entry which is preliminary data.</text>
</comment>
<dbReference type="InterPro" id="IPR036179">
    <property type="entry name" value="Ig-like_dom_sf"/>
</dbReference>
<feature type="non-terminal residue" evidence="3">
    <location>
        <position position="1"/>
    </location>
</feature>
<feature type="domain" description="Ig-like" evidence="2">
    <location>
        <begin position="213"/>
        <end position="306"/>
    </location>
</feature>
<dbReference type="Pfam" id="PF07686">
    <property type="entry name" value="V-set"/>
    <property type="match status" value="2"/>
</dbReference>
<feature type="signal peptide" evidence="1">
    <location>
        <begin position="1"/>
        <end position="28"/>
    </location>
</feature>
<proteinExistence type="predicted"/>
<feature type="domain" description="Ig-like" evidence="2">
    <location>
        <begin position="117"/>
        <end position="208"/>
    </location>
</feature>
<dbReference type="PROSITE" id="PS50835">
    <property type="entry name" value="IG_LIKE"/>
    <property type="match status" value="3"/>
</dbReference>
<keyword evidence="4" id="KW-1185">Reference proteome</keyword>
<evidence type="ECO:0000259" key="2">
    <source>
        <dbReference type="PROSITE" id="PS50835"/>
    </source>
</evidence>
<organism evidence="3 4">
    <name type="scientific">Muraenolepis orangiensis</name>
    <name type="common">Patagonian moray cod</name>
    <dbReference type="NCBI Taxonomy" id="630683"/>
    <lineage>
        <taxon>Eukaryota</taxon>
        <taxon>Metazoa</taxon>
        <taxon>Chordata</taxon>
        <taxon>Craniata</taxon>
        <taxon>Vertebrata</taxon>
        <taxon>Euteleostomi</taxon>
        <taxon>Actinopterygii</taxon>
        <taxon>Neopterygii</taxon>
        <taxon>Teleostei</taxon>
        <taxon>Neoteleostei</taxon>
        <taxon>Acanthomorphata</taxon>
        <taxon>Zeiogadaria</taxon>
        <taxon>Gadariae</taxon>
        <taxon>Gadiformes</taxon>
        <taxon>Muraenolepidoidei</taxon>
        <taxon>Muraenolepididae</taxon>
        <taxon>Muraenolepis</taxon>
    </lineage>
</organism>
<evidence type="ECO:0000256" key="1">
    <source>
        <dbReference type="SAM" id="SignalP"/>
    </source>
</evidence>
<dbReference type="Gene3D" id="2.60.40.10">
    <property type="entry name" value="Immunoglobulins"/>
    <property type="match status" value="2"/>
</dbReference>
<dbReference type="InterPro" id="IPR003599">
    <property type="entry name" value="Ig_sub"/>
</dbReference>
<feature type="non-terminal residue" evidence="3">
    <location>
        <position position="306"/>
    </location>
</feature>
<evidence type="ECO:0000313" key="4">
    <source>
        <dbReference type="Proteomes" id="UP001148018"/>
    </source>
</evidence>
<dbReference type="InterPro" id="IPR007110">
    <property type="entry name" value="Ig-like_dom"/>
</dbReference>
<dbReference type="OrthoDB" id="8798303at2759"/>
<dbReference type="AlphaFoldDB" id="A0A9Q0DAA8"/>